<name>A0A7R8YPE7_HERIL</name>
<reference evidence="1 2" key="1">
    <citation type="submission" date="2020-11" db="EMBL/GenBank/DDBJ databases">
        <authorList>
            <person name="Wallbank WR R."/>
            <person name="Pardo Diaz C."/>
            <person name="Kozak K."/>
            <person name="Martin S."/>
            <person name="Jiggins C."/>
            <person name="Moest M."/>
            <person name="Warren A I."/>
            <person name="Generalovic N T."/>
            <person name="Byers J.R.P. K."/>
            <person name="Montejo-Kovacevich G."/>
            <person name="Yen C E."/>
        </authorList>
    </citation>
    <scope>NUCLEOTIDE SEQUENCE [LARGE SCALE GENOMIC DNA]</scope>
</reference>
<accession>A0A7R8YPE7</accession>
<evidence type="ECO:0000313" key="2">
    <source>
        <dbReference type="Proteomes" id="UP000594454"/>
    </source>
</evidence>
<dbReference type="InParanoid" id="A0A7R8YPE7"/>
<sequence>MAIRKVQVSLTTTSPTVAAPVYHRNLQSSISANAGIISSASTVSSVLSRVVDSSVVADNQRNNVIIAGGRTACPTGGGTCGLATGVGCGGSGVGLAAPCCTNNCGTSNCVLAPVGLVVPAAPIATASGVAPNNLLFCTACNSRCFIIQKVAPTVPVIKMDHAAEVTTTAATFAPICFTKNDANYTSESFHTPEICWEQFTLPPAASAYPDCKYNRYFRLEKIL</sequence>
<gene>
    <name evidence="1" type="ORF">HERILL_LOCUS3791</name>
</gene>
<organism evidence="1 2">
    <name type="scientific">Hermetia illucens</name>
    <name type="common">Black soldier fly</name>
    <dbReference type="NCBI Taxonomy" id="343691"/>
    <lineage>
        <taxon>Eukaryota</taxon>
        <taxon>Metazoa</taxon>
        <taxon>Ecdysozoa</taxon>
        <taxon>Arthropoda</taxon>
        <taxon>Hexapoda</taxon>
        <taxon>Insecta</taxon>
        <taxon>Pterygota</taxon>
        <taxon>Neoptera</taxon>
        <taxon>Endopterygota</taxon>
        <taxon>Diptera</taxon>
        <taxon>Brachycera</taxon>
        <taxon>Stratiomyomorpha</taxon>
        <taxon>Stratiomyidae</taxon>
        <taxon>Hermetiinae</taxon>
        <taxon>Hermetia</taxon>
    </lineage>
</organism>
<dbReference type="Proteomes" id="UP000594454">
    <property type="component" value="Chromosome 2"/>
</dbReference>
<dbReference type="AlphaFoldDB" id="A0A7R8YPE7"/>
<dbReference type="OrthoDB" id="10641843at2759"/>
<proteinExistence type="predicted"/>
<dbReference type="EMBL" id="LR899010">
    <property type="protein sequence ID" value="CAD7080646.1"/>
    <property type="molecule type" value="Genomic_DNA"/>
</dbReference>
<evidence type="ECO:0000313" key="1">
    <source>
        <dbReference type="EMBL" id="CAD7080646.1"/>
    </source>
</evidence>
<protein>
    <submittedName>
        <fullName evidence="1">Uncharacterized protein</fullName>
    </submittedName>
</protein>
<keyword evidence="2" id="KW-1185">Reference proteome</keyword>